<evidence type="ECO:0000313" key="1">
    <source>
        <dbReference type="EMBL" id="KAI9260568.1"/>
    </source>
</evidence>
<dbReference type="Proteomes" id="UP001209540">
    <property type="component" value="Unassembled WGS sequence"/>
</dbReference>
<dbReference type="EMBL" id="JAIXMP010000016">
    <property type="protein sequence ID" value="KAI9260568.1"/>
    <property type="molecule type" value="Genomic_DNA"/>
</dbReference>
<reference evidence="1" key="2">
    <citation type="submission" date="2023-02" db="EMBL/GenBank/DDBJ databases">
        <authorList>
            <consortium name="DOE Joint Genome Institute"/>
            <person name="Mondo S.J."/>
            <person name="Chang Y."/>
            <person name="Wang Y."/>
            <person name="Ahrendt S."/>
            <person name="Andreopoulos W."/>
            <person name="Barry K."/>
            <person name="Beard J."/>
            <person name="Benny G.L."/>
            <person name="Blankenship S."/>
            <person name="Bonito G."/>
            <person name="Cuomo C."/>
            <person name="Desiro A."/>
            <person name="Gervers K.A."/>
            <person name="Hundley H."/>
            <person name="Kuo A."/>
            <person name="LaButti K."/>
            <person name="Lang B.F."/>
            <person name="Lipzen A."/>
            <person name="O'Donnell K."/>
            <person name="Pangilinan J."/>
            <person name="Reynolds N."/>
            <person name="Sandor L."/>
            <person name="Smith M.W."/>
            <person name="Tsang A."/>
            <person name="Grigoriev I.V."/>
            <person name="Stajich J.E."/>
            <person name="Spatafora J.W."/>
        </authorList>
    </citation>
    <scope>NUCLEOTIDE SEQUENCE</scope>
    <source>
        <strain evidence="1">RSA 2281</strain>
    </source>
</reference>
<name>A0AAD5JYA2_9FUNG</name>
<reference evidence="1" key="1">
    <citation type="journal article" date="2022" name="IScience">
        <title>Evolution of zygomycete secretomes and the origins of terrestrial fungal ecologies.</title>
        <authorList>
            <person name="Chang Y."/>
            <person name="Wang Y."/>
            <person name="Mondo S."/>
            <person name="Ahrendt S."/>
            <person name="Andreopoulos W."/>
            <person name="Barry K."/>
            <person name="Beard J."/>
            <person name="Benny G.L."/>
            <person name="Blankenship S."/>
            <person name="Bonito G."/>
            <person name="Cuomo C."/>
            <person name="Desiro A."/>
            <person name="Gervers K.A."/>
            <person name="Hundley H."/>
            <person name="Kuo A."/>
            <person name="LaButti K."/>
            <person name="Lang B.F."/>
            <person name="Lipzen A."/>
            <person name="O'Donnell K."/>
            <person name="Pangilinan J."/>
            <person name="Reynolds N."/>
            <person name="Sandor L."/>
            <person name="Smith M.E."/>
            <person name="Tsang A."/>
            <person name="Grigoriev I.V."/>
            <person name="Stajich J.E."/>
            <person name="Spatafora J.W."/>
        </authorList>
    </citation>
    <scope>NUCLEOTIDE SEQUENCE</scope>
    <source>
        <strain evidence="1">RSA 2281</strain>
    </source>
</reference>
<comment type="caution">
    <text evidence="1">The sequence shown here is derived from an EMBL/GenBank/DDBJ whole genome shotgun (WGS) entry which is preliminary data.</text>
</comment>
<gene>
    <name evidence="1" type="ORF">BDA99DRAFT_538174</name>
</gene>
<proteinExistence type="predicted"/>
<organism evidence="1 2">
    <name type="scientific">Phascolomyces articulosus</name>
    <dbReference type="NCBI Taxonomy" id="60185"/>
    <lineage>
        <taxon>Eukaryota</taxon>
        <taxon>Fungi</taxon>
        <taxon>Fungi incertae sedis</taxon>
        <taxon>Mucoromycota</taxon>
        <taxon>Mucoromycotina</taxon>
        <taxon>Mucoromycetes</taxon>
        <taxon>Mucorales</taxon>
        <taxon>Lichtheimiaceae</taxon>
        <taxon>Phascolomyces</taxon>
    </lineage>
</organism>
<evidence type="ECO:0000313" key="2">
    <source>
        <dbReference type="Proteomes" id="UP001209540"/>
    </source>
</evidence>
<accession>A0AAD5JYA2</accession>
<sequence length="188" mass="22046">MITQIQDVSNLVYRFSVLKNLYKVINDDFITPIFQQQRSIFVLMLLSKYDMSKCTDEIFFDIKQKLKANGSSSHVLDVLHFEKTIKCWRKIDEQKKNVVGFLYMSIQSADQVGKNNLKKSIDHTHGSLYQFPSSSSDELDTIILVLVSFQIDDTYSMKVNCRMFDYPDERKVSNFFVILFREMTNFSL</sequence>
<dbReference type="AlphaFoldDB" id="A0AAD5JYA2"/>
<keyword evidence="2" id="KW-1185">Reference proteome</keyword>
<protein>
    <submittedName>
        <fullName evidence="1">Uncharacterized protein</fullName>
    </submittedName>
</protein>